<protein>
    <submittedName>
        <fullName evidence="4">1-acyl-sn-glycerol-3-phosphate acyltransferase</fullName>
    </submittedName>
</protein>
<gene>
    <name evidence="4" type="ORF">B7C62_00325</name>
</gene>
<keyword evidence="1" id="KW-0808">Transferase</keyword>
<evidence type="ECO:0000256" key="1">
    <source>
        <dbReference type="ARBA" id="ARBA00022679"/>
    </source>
</evidence>
<accession>A0ABC8BKM7</accession>
<dbReference type="CDD" id="cd07989">
    <property type="entry name" value="LPLAT_AGPAT-like"/>
    <property type="match status" value="1"/>
</dbReference>
<sequence length="226" mass="22859">MLSSVAAAVIPCLGRLTVTSDHGTAPAPGSIIVANHTSLADPGVVLAALLRLDIEPVVMATAGLWRVPVLGRFLERGGHVPVHRGTHRAAEALDTAAAALGAGRHVLIYGEGRLPLRTDGAEAPPERFRSGLARLAHASGAPVVPLGQAGARRVTSGSGAKQIAGFLTAPARRPRLHVHLGSPVHLPPGIAAATATAREAVTTAWRTAAGHLGEPAAAVPAPATGR</sequence>
<dbReference type="PANTHER" id="PTHR10434">
    <property type="entry name" value="1-ACYL-SN-GLYCEROL-3-PHOSPHATE ACYLTRANSFERASE"/>
    <property type="match status" value="1"/>
</dbReference>
<dbReference type="Pfam" id="PF01553">
    <property type="entry name" value="Acyltransferase"/>
    <property type="match status" value="1"/>
</dbReference>
<evidence type="ECO:0000259" key="3">
    <source>
        <dbReference type="SMART" id="SM00563"/>
    </source>
</evidence>
<evidence type="ECO:0000313" key="5">
    <source>
        <dbReference type="Proteomes" id="UP000192251"/>
    </source>
</evidence>
<dbReference type="PANTHER" id="PTHR10434:SF11">
    <property type="entry name" value="1-ACYL-SN-GLYCEROL-3-PHOSPHATE ACYLTRANSFERASE"/>
    <property type="match status" value="1"/>
</dbReference>
<dbReference type="SUPFAM" id="SSF69593">
    <property type="entry name" value="Glycerol-3-phosphate (1)-acyltransferase"/>
    <property type="match status" value="1"/>
</dbReference>
<feature type="domain" description="Phospholipid/glycerol acyltransferase" evidence="3">
    <location>
        <begin position="30"/>
        <end position="151"/>
    </location>
</feature>
<dbReference type="RefSeq" id="WP_084744071.1">
    <property type="nucleotide sequence ID" value="NZ_CP020563.1"/>
</dbReference>
<keyword evidence="2 4" id="KW-0012">Acyltransferase</keyword>
<dbReference type="SMART" id="SM00563">
    <property type="entry name" value="PlsC"/>
    <property type="match status" value="1"/>
</dbReference>
<keyword evidence="5" id="KW-1185">Reference proteome</keyword>
<dbReference type="Proteomes" id="UP000192251">
    <property type="component" value="Chromosome"/>
</dbReference>
<name>A0ABC8BKM7_9ACTN</name>
<dbReference type="GO" id="GO:0016746">
    <property type="term" value="F:acyltransferase activity"/>
    <property type="evidence" value="ECO:0007669"/>
    <property type="project" value="UniProtKB-KW"/>
</dbReference>
<dbReference type="AlphaFoldDB" id="A0ABC8BKM7"/>
<evidence type="ECO:0000256" key="2">
    <source>
        <dbReference type="ARBA" id="ARBA00023315"/>
    </source>
</evidence>
<reference evidence="4 5" key="1">
    <citation type="submission" date="2017-04" db="EMBL/GenBank/DDBJ databases">
        <title>The complete genome sequence of Streptomyces albolongus YIM 101047, the producer of novel bafilomycins and novel odoriferous sesquiterpenoids.</title>
        <authorList>
            <person name="Yin M."/>
            <person name="Jiang Y."/>
        </authorList>
    </citation>
    <scope>NUCLEOTIDE SEQUENCE [LARGE SCALE GENOMIC DNA]</scope>
    <source>
        <strain evidence="4 5">YIM 101047</strain>
    </source>
</reference>
<evidence type="ECO:0000313" key="4">
    <source>
        <dbReference type="EMBL" id="ARF70861.1"/>
    </source>
</evidence>
<proteinExistence type="predicted"/>
<organism evidence="4 5">
    <name type="scientific">Kitasatospora albolonga</name>
    <dbReference type="NCBI Taxonomy" id="68173"/>
    <lineage>
        <taxon>Bacteria</taxon>
        <taxon>Bacillati</taxon>
        <taxon>Actinomycetota</taxon>
        <taxon>Actinomycetes</taxon>
        <taxon>Kitasatosporales</taxon>
        <taxon>Streptomycetaceae</taxon>
        <taxon>Kitasatospora</taxon>
    </lineage>
</organism>
<dbReference type="KEGG" id="kab:B7C62_00325"/>
<dbReference type="InterPro" id="IPR002123">
    <property type="entry name" value="Plipid/glycerol_acylTrfase"/>
</dbReference>
<dbReference type="EMBL" id="CP020563">
    <property type="protein sequence ID" value="ARF70861.1"/>
    <property type="molecule type" value="Genomic_DNA"/>
</dbReference>